<evidence type="ECO:0000313" key="2">
    <source>
        <dbReference type="EMBL" id="DAD21955.1"/>
    </source>
</evidence>
<dbReference type="AlphaFoldDB" id="A0A822XT09"/>
<evidence type="ECO:0000256" key="1">
    <source>
        <dbReference type="SAM" id="Phobius"/>
    </source>
</evidence>
<sequence>MALFWRRIFIPEFGYFFVHELLFCFSGIPFSGIFRLLISFKDLLILERKRREENLARMARFVPPSFDVQNEKH</sequence>
<dbReference type="Proteomes" id="UP000607653">
    <property type="component" value="Unassembled WGS sequence"/>
</dbReference>
<keyword evidence="3" id="KW-1185">Reference proteome</keyword>
<comment type="caution">
    <text evidence="2">The sequence shown here is derived from an EMBL/GenBank/DDBJ whole genome shotgun (WGS) entry which is preliminary data.</text>
</comment>
<organism evidence="2 3">
    <name type="scientific">Nelumbo nucifera</name>
    <name type="common">Sacred lotus</name>
    <dbReference type="NCBI Taxonomy" id="4432"/>
    <lineage>
        <taxon>Eukaryota</taxon>
        <taxon>Viridiplantae</taxon>
        <taxon>Streptophyta</taxon>
        <taxon>Embryophyta</taxon>
        <taxon>Tracheophyta</taxon>
        <taxon>Spermatophyta</taxon>
        <taxon>Magnoliopsida</taxon>
        <taxon>Proteales</taxon>
        <taxon>Nelumbonaceae</taxon>
        <taxon>Nelumbo</taxon>
    </lineage>
</organism>
<dbReference type="EMBL" id="DUZY01000001">
    <property type="protein sequence ID" value="DAD21955.1"/>
    <property type="molecule type" value="Genomic_DNA"/>
</dbReference>
<gene>
    <name evidence="2" type="ORF">HUJ06_023418</name>
</gene>
<reference evidence="2 3" key="1">
    <citation type="journal article" date="2020" name="Mol. Biol. Evol.">
        <title>Distinct Expression and Methylation Patterns for Genes with Different Fates following a Single Whole-Genome Duplication in Flowering Plants.</title>
        <authorList>
            <person name="Shi T."/>
            <person name="Rahmani R.S."/>
            <person name="Gugger P.F."/>
            <person name="Wang M."/>
            <person name="Li H."/>
            <person name="Zhang Y."/>
            <person name="Li Z."/>
            <person name="Wang Q."/>
            <person name="Van de Peer Y."/>
            <person name="Marchal K."/>
            <person name="Chen J."/>
        </authorList>
    </citation>
    <scope>NUCLEOTIDE SEQUENCE [LARGE SCALE GENOMIC DNA]</scope>
    <source>
        <tissue evidence="2">Leaf</tissue>
    </source>
</reference>
<feature type="transmembrane region" description="Helical" evidence="1">
    <location>
        <begin position="13"/>
        <end position="38"/>
    </location>
</feature>
<keyword evidence="1" id="KW-0812">Transmembrane</keyword>
<name>A0A822XT09_NELNU</name>
<accession>A0A822XT09</accession>
<keyword evidence="1" id="KW-1133">Transmembrane helix</keyword>
<evidence type="ECO:0000313" key="3">
    <source>
        <dbReference type="Proteomes" id="UP000607653"/>
    </source>
</evidence>
<proteinExistence type="predicted"/>
<keyword evidence="1" id="KW-0472">Membrane</keyword>
<protein>
    <submittedName>
        <fullName evidence="2">Uncharacterized protein</fullName>
    </submittedName>
</protein>